<proteinExistence type="predicted"/>
<dbReference type="STRING" id="930990.A0A067N3Z2"/>
<reference evidence="3" key="1">
    <citation type="journal article" date="2014" name="Proc. Natl. Acad. Sci. U.S.A.">
        <title>Extensive sampling of basidiomycete genomes demonstrates inadequacy of the white-rot/brown-rot paradigm for wood decay fungi.</title>
        <authorList>
            <person name="Riley R."/>
            <person name="Salamov A.A."/>
            <person name="Brown D.W."/>
            <person name="Nagy L.G."/>
            <person name="Floudas D."/>
            <person name="Held B.W."/>
            <person name="Levasseur A."/>
            <person name="Lombard V."/>
            <person name="Morin E."/>
            <person name="Otillar R."/>
            <person name="Lindquist E.A."/>
            <person name="Sun H."/>
            <person name="LaButti K.M."/>
            <person name="Schmutz J."/>
            <person name="Jabbour D."/>
            <person name="Luo H."/>
            <person name="Baker S.E."/>
            <person name="Pisabarro A.G."/>
            <person name="Walton J.D."/>
            <person name="Blanchette R.A."/>
            <person name="Henrissat B."/>
            <person name="Martin F."/>
            <person name="Cullen D."/>
            <person name="Hibbett D.S."/>
            <person name="Grigoriev I.V."/>
        </authorList>
    </citation>
    <scope>NUCLEOTIDE SEQUENCE [LARGE SCALE GENOMIC DNA]</scope>
    <source>
        <strain evidence="3">FD-172 SS1</strain>
    </source>
</reference>
<dbReference type="Pfam" id="PF13391">
    <property type="entry name" value="HNH_2"/>
    <property type="match status" value="1"/>
</dbReference>
<accession>A0A067N3Z2</accession>
<dbReference type="EMBL" id="KL198021">
    <property type="protein sequence ID" value="KDQ18486.1"/>
    <property type="molecule type" value="Genomic_DNA"/>
</dbReference>
<name>A0A067N3Z2_BOTB1</name>
<protein>
    <recommendedName>
        <fullName evidence="1">HNH nuclease domain-containing protein</fullName>
    </recommendedName>
</protein>
<dbReference type="InterPro" id="IPR003615">
    <property type="entry name" value="HNH_nuc"/>
</dbReference>
<dbReference type="OrthoDB" id="2142759at2759"/>
<evidence type="ECO:0000313" key="3">
    <source>
        <dbReference type="Proteomes" id="UP000027195"/>
    </source>
</evidence>
<evidence type="ECO:0000259" key="1">
    <source>
        <dbReference type="Pfam" id="PF13391"/>
    </source>
</evidence>
<gene>
    <name evidence="2" type="ORF">BOTBODRAFT_28856</name>
</gene>
<dbReference type="Proteomes" id="UP000027195">
    <property type="component" value="Unassembled WGS sequence"/>
</dbReference>
<feature type="domain" description="HNH nuclease" evidence="1">
    <location>
        <begin position="140"/>
        <end position="213"/>
    </location>
</feature>
<sequence>MPSTPIASSSSVFQTKSVAHGPLYISRPRNIRIYDSRGVEVAGVEQPIDGVWTGKRLYRALTLCFVPLPVQWWLSRRDSGERLMNNDVPVEQGYYDVMSADGPLQIQNTSTPFFERALTPMATPRASSFITPLRSRDGKCVITGRSPHAEDWASIKACHIVPLMQPDLFEEKFAPLLANDTLPEDQPLNSVQNGLILASEFREHWNRYNFSIDPDDGYRIVWFSGAIGSVAPHPQHAPGLQRTDIPGELRALDEALRWHYMQAVLGNIRGVGDRRNDSWIEGLGLDPGYFDLSRQDWSHPKHREILESELRVRLYDVRHRRNAPMYVEGS</sequence>
<evidence type="ECO:0000313" key="2">
    <source>
        <dbReference type="EMBL" id="KDQ18486.1"/>
    </source>
</evidence>
<organism evidence="2 3">
    <name type="scientific">Botryobasidium botryosum (strain FD-172 SS1)</name>
    <dbReference type="NCBI Taxonomy" id="930990"/>
    <lineage>
        <taxon>Eukaryota</taxon>
        <taxon>Fungi</taxon>
        <taxon>Dikarya</taxon>
        <taxon>Basidiomycota</taxon>
        <taxon>Agaricomycotina</taxon>
        <taxon>Agaricomycetes</taxon>
        <taxon>Cantharellales</taxon>
        <taxon>Botryobasidiaceae</taxon>
        <taxon>Botryobasidium</taxon>
    </lineage>
</organism>
<keyword evidence="3" id="KW-1185">Reference proteome</keyword>
<dbReference type="InParanoid" id="A0A067N3Z2"/>
<dbReference type="AlphaFoldDB" id="A0A067N3Z2"/>
<dbReference type="HOGENOM" id="CLU_055165_2_0_1"/>